<dbReference type="EMBL" id="QGGO01000015">
    <property type="protein sequence ID" value="PWK24469.1"/>
    <property type="molecule type" value="Genomic_DNA"/>
</dbReference>
<reference evidence="3 4" key="1">
    <citation type="submission" date="2018-05" db="EMBL/GenBank/DDBJ databases">
        <title>Genomic Encyclopedia of Archaeal and Bacterial Type Strains, Phase II (KMG-II): from individual species to whole genera.</title>
        <authorList>
            <person name="Goeker M."/>
        </authorList>
    </citation>
    <scope>NUCLEOTIDE SEQUENCE [LARGE SCALE GENOMIC DNA]</scope>
    <source>
        <strain evidence="3 4">DSM 22214</strain>
    </source>
</reference>
<accession>A0A316E520</accession>
<evidence type="ECO:0000313" key="3">
    <source>
        <dbReference type="EMBL" id="PWK24469.1"/>
    </source>
</evidence>
<dbReference type="Proteomes" id="UP000245489">
    <property type="component" value="Unassembled WGS sequence"/>
</dbReference>
<dbReference type="AlphaFoldDB" id="A0A316E520"/>
<dbReference type="Pfam" id="PF13100">
    <property type="entry name" value="OstA_2"/>
    <property type="match status" value="1"/>
</dbReference>
<keyword evidence="4" id="KW-1185">Reference proteome</keyword>
<dbReference type="GO" id="GO:0030288">
    <property type="term" value="C:outer membrane-bounded periplasmic space"/>
    <property type="evidence" value="ECO:0007669"/>
    <property type="project" value="TreeGrafter"/>
</dbReference>
<comment type="caution">
    <text evidence="3">The sequence shown here is derived from an EMBL/GenBank/DDBJ whole genome shotgun (WGS) entry which is preliminary data.</text>
</comment>
<name>A0A316E520_9BACT</name>
<protein>
    <submittedName>
        <fullName evidence="3">OstA-like protein</fullName>
    </submittedName>
</protein>
<organism evidence="3 4">
    <name type="scientific">Arcicella aurantiaca</name>
    <dbReference type="NCBI Taxonomy" id="591202"/>
    <lineage>
        <taxon>Bacteria</taxon>
        <taxon>Pseudomonadati</taxon>
        <taxon>Bacteroidota</taxon>
        <taxon>Cytophagia</taxon>
        <taxon>Cytophagales</taxon>
        <taxon>Flectobacillaceae</taxon>
        <taxon>Arcicella</taxon>
    </lineage>
</organism>
<dbReference type="InterPro" id="IPR052037">
    <property type="entry name" value="LPS_export_LptA"/>
</dbReference>
<dbReference type="PANTHER" id="PTHR36504:SF1">
    <property type="entry name" value="LIPOPOLYSACCHARIDE EXPORT SYSTEM PROTEIN LPTA"/>
    <property type="match status" value="1"/>
</dbReference>
<dbReference type="Gene3D" id="2.60.450.10">
    <property type="entry name" value="Lipopolysaccharide (LPS) transport protein A like domain"/>
    <property type="match status" value="3"/>
</dbReference>
<dbReference type="InterPro" id="IPR005653">
    <property type="entry name" value="OstA-like_N"/>
</dbReference>
<dbReference type="GO" id="GO:0015920">
    <property type="term" value="P:lipopolysaccharide transport"/>
    <property type="evidence" value="ECO:0007669"/>
    <property type="project" value="TreeGrafter"/>
</dbReference>
<dbReference type="GO" id="GO:0009279">
    <property type="term" value="C:cell outer membrane"/>
    <property type="evidence" value="ECO:0007669"/>
    <property type="project" value="TreeGrafter"/>
</dbReference>
<gene>
    <name evidence="3" type="ORF">LV89_02982</name>
</gene>
<proteinExistence type="predicted"/>
<dbReference type="GO" id="GO:0017089">
    <property type="term" value="F:glycolipid transfer activity"/>
    <property type="evidence" value="ECO:0007669"/>
    <property type="project" value="TreeGrafter"/>
</dbReference>
<sequence>MIIMKYSTKIHQIKSILDNTLVLQTKVGCTFLSFITKNMSRYLLSCFALFLLFFSLNTQAQVPAMPTNPNQLEIIKADSLVGMNLPFMQIRKLMGNVGLRQGTTLLYCNLAILNETTNILEAYGKVKIIQADTVTITGDTAYYFGNERKAKINGRVKLDDKTIILNTNKLDYDLNSSVAFYNTGGKVLDKKSTLTSKEAYYNTVTKLVNFKTNVKVLDKDGNLSADSLRYSTLSKEAFFVAPTLIVNKKDTTYANPGSQYNTLTKISNLKGRSTVKTEDYVMTADTMIYDPPTEIGVANGNILFISKKDKAILTGDKGRYSKKTGITRVFGHALLKNIFENDTLFLNADTLVSLDNKETKVKKLYAYKKVLMYKSDMSAKCDSLSYNVSDSTIYFYQKPILWNTKNQSEADSINIGLRHNKIKIMNMKGKSFVISIDTLVNYNQIKGRKMVVNFTDSSRVEKVTVEGNGESIYYAIDEKNTVTGMNRVQCGKMNLNFAKNKVSRIAFLAKPDGKFIPPKEIKPDDKELDGFRWRLAERPTKEMIMKVVAPPIEVKIPQVKKDSVIIKKEEKEVKKTPLNNSKKKLRSKL</sequence>
<evidence type="ECO:0000256" key="1">
    <source>
        <dbReference type="ARBA" id="ARBA00022729"/>
    </source>
</evidence>
<keyword evidence="1" id="KW-0732">Signal</keyword>
<dbReference type="PANTHER" id="PTHR36504">
    <property type="entry name" value="LIPOPOLYSACCHARIDE EXPORT SYSTEM PROTEIN LPTA"/>
    <property type="match status" value="1"/>
</dbReference>
<evidence type="ECO:0000313" key="4">
    <source>
        <dbReference type="Proteomes" id="UP000245489"/>
    </source>
</evidence>
<evidence type="ECO:0000259" key="2">
    <source>
        <dbReference type="Pfam" id="PF13100"/>
    </source>
</evidence>
<feature type="domain" description="Organic solvent tolerance-like N-terminal" evidence="2">
    <location>
        <begin position="72"/>
        <end position="226"/>
    </location>
</feature>